<gene>
    <name evidence="1" type="ORF">TNCT_628731</name>
</gene>
<evidence type="ECO:0000313" key="2">
    <source>
        <dbReference type="Proteomes" id="UP000887116"/>
    </source>
</evidence>
<evidence type="ECO:0000313" key="1">
    <source>
        <dbReference type="EMBL" id="GFQ77038.1"/>
    </source>
</evidence>
<sequence length="89" mass="9748">MKPLSVFCYCNSHSQKATCFRQSSGFRPCTVVYRNGYSLSDRKNLCTVLLLEVISRVIVRVLTSGVSSTLCSIASTCATVRPLRGLPLS</sequence>
<name>A0A8X6G8V0_TRICU</name>
<accession>A0A8X6G8V0</accession>
<dbReference type="EMBL" id="BMAO01021724">
    <property type="protein sequence ID" value="GFQ77038.1"/>
    <property type="molecule type" value="Genomic_DNA"/>
</dbReference>
<protein>
    <submittedName>
        <fullName evidence="1">Uncharacterized protein</fullName>
    </submittedName>
</protein>
<organism evidence="1 2">
    <name type="scientific">Trichonephila clavata</name>
    <name type="common">Joro spider</name>
    <name type="synonym">Nephila clavata</name>
    <dbReference type="NCBI Taxonomy" id="2740835"/>
    <lineage>
        <taxon>Eukaryota</taxon>
        <taxon>Metazoa</taxon>
        <taxon>Ecdysozoa</taxon>
        <taxon>Arthropoda</taxon>
        <taxon>Chelicerata</taxon>
        <taxon>Arachnida</taxon>
        <taxon>Araneae</taxon>
        <taxon>Araneomorphae</taxon>
        <taxon>Entelegynae</taxon>
        <taxon>Araneoidea</taxon>
        <taxon>Nephilidae</taxon>
        <taxon>Trichonephila</taxon>
    </lineage>
</organism>
<dbReference type="AlphaFoldDB" id="A0A8X6G8V0"/>
<dbReference type="Proteomes" id="UP000887116">
    <property type="component" value="Unassembled WGS sequence"/>
</dbReference>
<comment type="caution">
    <text evidence="1">The sequence shown here is derived from an EMBL/GenBank/DDBJ whole genome shotgun (WGS) entry which is preliminary data.</text>
</comment>
<keyword evidence="2" id="KW-1185">Reference proteome</keyword>
<proteinExistence type="predicted"/>
<reference evidence="1" key="1">
    <citation type="submission" date="2020-07" db="EMBL/GenBank/DDBJ databases">
        <title>Multicomponent nature underlies the extraordinary mechanical properties of spider dragline silk.</title>
        <authorList>
            <person name="Kono N."/>
            <person name="Nakamura H."/>
            <person name="Mori M."/>
            <person name="Yoshida Y."/>
            <person name="Ohtoshi R."/>
            <person name="Malay A.D."/>
            <person name="Moran D.A.P."/>
            <person name="Tomita M."/>
            <person name="Numata K."/>
            <person name="Arakawa K."/>
        </authorList>
    </citation>
    <scope>NUCLEOTIDE SEQUENCE</scope>
</reference>